<dbReference type="GO" id="GO:0004713">
    <property type="term" value="F:protein tyrosine kinase activity"/>
    <property type="evidence" value="ECO:0007669"/>
    <property type="project" value="TreeGrafter"/>
</dbReference>
<dbReference type="Gene3D" id="1.10.150.240">
    <property type="entry name" value="Putative phosphatase, domain 2"/>
    <property type="match status" value="1"/>
</dbReference>
<reference evidence="1 2" key="1">
    <citation type="submission" date="2016-10" db="EMBL/GenBank/DDBJ databases">
        <authorList>
            <person name="de Groot N.N."/>
        </authorList>
    </citation>
    <scope>NUCLEOTIDE SEQUENCE [LARGE SCALE GENOMIC DNA]</scope>
    <source>
        <strain evidence="1 2">DSM 22126</strain>
    </source>
</reference>
<sequence>MRAGSVGTPGPGWIIDRVNLPDPRPALVLLDLDGTLTDSAPGITGSMRAAFEEVGLPSPDDAGLRAMVGPPLLVSLAEQGVPDDRADEVITAYRRHFREHGMLGGNSVFDGIDEALDRLGAAGIPMAVATSKPQRFAREIAEHFGLARHFVGGVDGVFGADDDGGPRSAKADVIAHALASLAERGLAPDVTEIVMVGDREHDVNGAKTHGIPTVAVAWGYADPGEVEEAGAVAVVQSPAELMDLLLVEPVES</sequence>
<evidence type="ECO:0000313" key="2">
    <source>
        <dbReference type="Proteomes" id="UP000185663"/>
    </source>
</evidence>
<organism evidence="1 2">
    <name type="scientific">Paraoerskovia marina</name>
    <dbReference type="NCBI Taxonomy" id="545619"/>
    <lineage>
        <taxon>Bacteria</taxon>
        <taxon>Bacillati</taxon>
        <taxon>Actinomycetota</taxon>
        <taxon>Actinomycetes</taxon>
        <taxon>Micrococcales</taxon>
        <taxon>Cellulomonadaceae</taxon>
        <taxon>Paraoerskovia</taxon>
    </lineage>
</organism>
<dbReference type="Pfam" id="PF13419">
    <property type="entry name" value="HAD_2"/>
    <property type="match status" value="1"/>
</dbReference>
<dbReference type="InterPro" id="IPR023214">
    <property type="entry name" value="HAD_sf"/>
</dbReference>
<dbReference type="AlphaFoldDB" id="A0A1H1LZG9"/>
<dbReference type="PANTHER" id="PTHR43434:SF20">
    <property type="entry name" value="5'-NUCLEOTIDASE"/>
    <property type="match status" value="1"/>
</dbReference>
<evidence type="ECO:0000313" key="1">
    <source>
        <dbReference type="EMBL" id="SDR79199.1"/>
    </source>
</evidence>
<dbReference type="InterPro" id="IPR050155">
    <property type="entry name" value="HAD-like_hydrolase_sf"/>
</dbReference>
<dbReference type="EMBL" id="LT629776">
    <property type="protein sequence ID" value="SDR79199.1"/>
    <property type="molecule type" value="Genomic_DNA"/>
</dbReference>
<keyword evidence="2" id="KW-1185">Reference proteome</keyword>
<dbReference type="InterPro" id="IPR023198">
    <property type="entry name" value="PGP-like_dom2"/>
</dbReference>
<protein>
    <submittedName>
        <fullName evidence="1">Phosphoglycolate phosphatase</fullName>
    </submittedName>
</protein>
<dbReference type="STRING" id="545619.SAMN04489860_0065"/>
<dbReference type="SFLD" id="SFLDG01129">
    <property type="entry name" value="C1.5:_HAD__Beta-PGM__Phosphata"/>
    <property type="match status" value="1"/>
</dbReference>
<accession>A0A1H1LZG9</accession>
<name>A0A1H1LZG9_9CELL</name>
<gene>
    <name evidence="1" type="ORF">SAMN04489860_0065</name>
</gene>
<dbReference type="InterPro" id="IPR036412">
    <property type="entry name" value="HAD-like_sf"/>
</dbReference>
<dbReference type="SUPFAM" id="SSF56784">
    <property type="entry name" value="HAD-like"/>
    <property type="match status" value="1"/>
</dbReference>
<dbReference type="eggNOG" id="COG0546">
    <property type="taxonomic scope" value="Bacteria"/>
</dbReference>
<dbReference type="PANTHER" id="PTHR43434">
    <property type="entry name" value="PHOSPHOGLYCOLATE PHOSPHATASE"/>
    <property type="match status" value="1"/>
</dbReference>
<dbReference type="SFLD" id="SFLDS00003">
    <property type="entry name" value="Haloacid_Dehalogenase"/>
    <property type="match status" value="1"/>
</dbReference>
<dbReference type="Proteomes" id="UP000185663">
    <property type="component" value="Chromosome I"/>
</dbReference>
<dbReference type="Gene3D" id="3.40.50.1000">
    <property type="entry name" value="HAD superfamily/HAD-like"/>
    <property type="match status" value="1"/>
</dbReference>
<proteinExistence type="predicted"/>
<dbReference type="GO" id="GO:0005829">
    <property type="term" value="C:cytosol"/>
    <property type="evidence" value="ECO:0007669"/>
    <property type="project" value="TreeGrafter"/>
</dbReference>
<dbReference type="InterPro" id="IPR041492">
    <property type="entry name" value="HAD_2"/>
</dbReference>